<dbReference type="NCBIfam" id="TIGR01109">
    <property type="entry name" value="Na_pump_decarbB"/>
    <property type="match status" value="1"/>
</dbReference>
<feature type="transmembrane region" description="Helical" evidence="8">
    <location>
        <begin position="163"/>
        <end position="181"/>
    </location>
</feature>
<keyword evidence="7" id="KW-0739">Sodium transport</keyword>
<keyword evidence="10" id="KW-1185">Reference proteome</keyword>
<dbReference type="PIRSF" id="PIRSF015658">
    <property type="entry name" value="MmdB_OadB"/>
    <property type="match status" value="1"/>
</dbReference>
<dbReference type="OrthoDB" id="9783838at2"/>
<dbReference type="EC" id="4.1.1.70" evidence="9"/>
<evidence type="ECO:0000256" key="6">
    <source>
        <dbReference type="ARBA" id="ARBA00023136"/>
    </source>
</evidence>
<dbReference type="GO" id="GO:0006814">
    <property type="term" value="P:sodium ion transport"/>
    <property type="evidence" value="ECO:0007669"/>
    <property type="project" value="UniProtKB-UniRule"/>
</dbReference>
<keyword evidence="6 7" id="KW-0472">Membrane</keyword>
<dbReference type="eggNOG" id="COG1883">
    <property type="taxonomic scope" value="Bacteria"/>
</dbReference>
<dbReference type="PANTHER" id="PTHR35806">
    <property type="entry name" value="OXALOACETATE DECARBOXYLASE BETA CHAIN 2"/>
    <property type="match status" value="1"/>
</dbReference>
<evidence type="ECO:0000256" key="2">
    <source>
        <dbReference type="ARBA" id="ARBA00022475"/>
    </source>
</evidence>
<evidence type="ECO:0000256" key="8">
    <source>
        <dbReference type="SAM" id="Phobius"/>
    </source>
</evidence>
<feature type="transmembrane region" description="Helical" evidence="8">
    <location>
        <begin position="86"/>
        <end position="105"/>
    </location>
</feature>
<name>F4A2B6_MAHA5</name>
<comment type="subcellular location">
    <subcellularLocation>
        <location evidence="1">Cell membrane</location>
        <topology evidence="1">Multi-pass membrane protein</topology>
    </subcellularLocation>
</comment>
<keyword evidence="4" id="KW-1278">Translocase</keyword>
<reference evidence="9 10" key="2">
    <citation type="journal article" date="2011" name="Stand. Genomic Sci.">
        <title>Complete genome sequence of Mahella australiensis type strain (50-1 BON).</title>
        <authorList>
            <person name="Sikorski J."/>
            <person name="Teshima H."/>
            <person name="Nolan M."/>
            <person name="Lucas S."/>
            <person name="Hammon N."/>
            <person name="Deshpande S."/>
            <person name="Cheng J.F."/>
            <person name="Pitluck S."/>
            <person name="Liolios K."/>
            <person name="Pagani I."/>
            <person name="Ivanova N."/>
            <person name="Huntemann M."/>
            <person name="Mavromatis K."/>
            <person name="Ovchinikova G."/>
            <person name="Pati A."/>
            <person name="Tapia R."/>
            <person name="Han C."/>
            <person name="Goodwin L."/>
            <person name="Chen A."/>
            <person name="Palaniappan K."/>
            <person name="Land M."/>
            <person name="Hauser L."/>
            <person name="Ngatchou-Djao O.D."/>
            <person name="Rohde M."/>
            <person name="Pukall R."/>
            <person name="Spring S."/>
            <person name="Abt B."/>
            <person name="Goker M."/>
            <person name="Detter J.C."/>
            <person name="Woyke T."/>
            <person name="Bristow J."/>
            <person name="Markowitz V."/>
            <person name="Hugenholtz P."/>
            <person name="Eisen J.A."/>
            <person name="Kyrpides N.C."/>
            <person name="Klenk H.P."/>
            <person name="Lapidus A."/>
        </authorList>
    </citation>
    <scope>NUCLEOTIDE SEQUENCE [LARGE SCALE GENOMIC DNA]</scope>
    <source>
        <strain evidence="10">DSM 15567 / CIP 107919 / 50-1 BON</strain>
    </source>
</reference>
<feature type="transmembrane region" description="Helical" evidence="8">
    <location>
        <begin position="112"/>
        <end position="133"/>
    </location>
</feature>
<evidence type="ECO:0000256" key="4">
    <source>
        <dbReference type="ARBA" id="ARBA00022967"/>
    </source>
</evidence>
<proteinExistence type="predicted"/>
<sequence>MGDIFTNLLQQTGILQLTWQQGLMMAIAGVLLYLAIEKKYEPLLLLPISFGMLLANLPAAGLMNPPGGGHIGGLLWYLYQGVELDIYPPLIFLGVGAMTDFGPLIANPKSILLGAAAQFGVFLTFIVALLMGFTAPQSAATSIIGGADGPTAIYLASKLAPELLGAIAIAAYSYMALVPIIQPPIMKALTTKKERSVVMEQLRPVTKAERILFPIVVTIVGSLLLPSAAPLLGMLMLGNLFRESLVVDRLSKTAQNELNNIVVIFLGVTVGATASADKFLTPQTLFIIALGLVAFAVSTAGGVLLGKIMYKLSGGKVNPLIGSAGVSAVPMAARVTQVVGQQENPGNFLLMHAMGPNVAGVIGTAVAAGVFLAIFG</sequence>
<evidence type="ECO:0000313" key="9">
    <source>
        <dbReference type="EMBL" id="AEE96163.1"/>
    </source>
</evidence>
<keyword evidence="7" id="KW-0813">Transport</keyword>
<dbReference type="Pfam" id="PF03977">
    <property type="entry name" value="OAD_beta"/>
    <property type="match status" value="1"/>
</dbReference>
<keyword evidence="9" id="KW-0456">Lyase</keyword>
<dbReference type="PANTHER" id="PTHR35806:SF1">
    <property type="entry name" value="OXALOACETATE DECARBOXYLASE BETA CHAIN 2"/>
    <property type="match status" value="1"/>
</dbReference>
<dbReference type="Proteomes" id="UP000008457">
    <property type="component" value="Chromosome"/>
</dbReference>
<keyword evidence="2 7" id="KW-1003">Cell membrane</keyword>
<dbReference type="GO" id="GO:0016829">
    <property type="term" value="F:lyase activity"/>
    <property type="evidence" value="ECO:0007669"/>
    <property type="project" value="UniProtKB-KW"/>
</dbReference>
<protein>
    <submittedName>
        <fullName evidence="9">Glutaconyl-CoA decarboxylase beta subunit</fullName>
        <ecNumber evidence="9">4.1.1.70</ecNumber>
    </submittedName>
</protein>
<keyword evidence="3 8" id="KW-0812">Transmembrane</keyword>
<feature type="transmembrane region" description="Helical" evidence="8">
    <location>
        <begin position="17"/>
        <end position="36"/>
    </location>
</feature>
<reference evidence="10" key="1">
    <citation type="submission" date="2010-11" db="EMBL/GenBank/DDBJ databases">
        <title>The complete genome of Mahella australiensis DSM 15567.</title>
        <authorList>
            <consortium name="US DOE Joint Genome Institute (JGI-PGF)"/>
            <person name="Lucas S."/>
            <person name="Copeland A."/>
            <person name="Lapidus A."/>
            <person name="Bruce D."/>
            <person name="Goodwin L."/>
            <person name="Pitluck S."/>
            <person name="Kyrpides N."/>
            <person name="Mavromatis K."/>
            <person name="Pagani I."/>
            <person name="Ivanova N."/>
            <person name="Teshima H."/>
            <person name="Brettin T."/>
            <person name="Detter J.C."/>
            <person name="Han C."/>
            <person name="Tapia R."/>
            <person name="Land M."/>
            <person name="Hauser L."/>
            <person name="Markowitz V."/>
            <person name="Cheng J.-F."/>
            <person name="Hugenholtz P."/>
            <person name="Woyke T."/>
            <person name="Wu D."/>
            <person name="Spring S."/>
            <person name="Pukall R."/>
            <person name="Steenblock K."/>
            <person name="Schneider S."/>
            <person name="Klenk H.-P."/>
            <person name="Eisen J.A."/>
        </authorList>
    </citation>
    <scope>NUCLEOTIDE SEQUENCE [LARGE SCALE GENOMIC DNA]</scope>
    <source>
        <strain evidence="10">DSM 15567 / CIP 107919 / 50-1 BON</strain>
    </source>
</reference>
<keyword evidence="7" id="KW-0406">Ion transport</keyword>
<dbReference type="HOGENOM" id="CLU_036168_0_0_9"/>
<evidence type="ECO:0000313" key="10">
    <source>
        <dbReference type="Proteomes" id="UP000008457"/>
    </source>
</evidence>
<keyword evidence="7" id="KW-0915">Sodium</keyword>
<feature type="transmembrane region" description="Helical" evidence="8">
    <location>
        <begin position="282"/>
        <end position="305"/>
    </location>
</feature>
<evidence type="ECO:0000256" key="1">
    <source>
        <dbReference type="ARBA" id="ARBA00004651"/>
    </source>
</evidence>
<accession>F4A2B6</accession>
<dbReference type="EMBL" id="CP002360">
    <property type="protein sequence ID" value="AEE96163.1"/>
    <property type="molecule type" value="Genomic_DNA"/>
</dbReference>
<dbReference type="GO" id="GO:0005886">
    <property type="term" value="C:plasma membrane"/>
    <property type="evidence" value="ECO:0007669"/>
    <property type="project" value="UniProtKB-SubCell"/>
</dbReference>
<dbReference type="STRING" id="697281.Mahau_0965"/>
<gene>
    <name evidence="9" type="ordered locus">Mahau_0965</name>
</gene>
<evidence type="ECO:0000256" key="7">
    <source>
        <dbReference type="PIRNR" id="PIRNR015658"/>
    </source>
</evidence>
<evidence type="ECO:0000256" key="5">
    <source>
        <dbReference type="ARBA" id="ARBA00022989"/>
    </source>
</evidence>
<dbReference type="AlphaFoldDB" id="F4A2B6"/>
<feature type="transmembrane region" description="Helical" evidence="8">
    <location>
        <begin position="43"/>
        <end position="66"/>
    </location>
</feature>
<organism evidence="9 10">
    <name type="scientific">Mahella australiensis (strain DSM 15567 / CIP 107919 / 50-1 BON)</name>
    <dbReference type="NCBI Taxonomy" id="697281"/>
    <lineage>
        <taxon>Bacteria</taxon>
        <taxon>Bacillati</taxon>
        <taxon>Bacillota</taxon>
        <taxon>Clostridia</taxon>
        <taxon>Thermoanaerobacterales</taxon>
        <taxon>Thermoanaerobacterales Family IV. Incertae Sedis</taxon>
        <taxon>Mahella</taxon>
    </lineage>
</organism>
<dbReference type="InterPro" id="IPR005661">
    <property type="entry name" value="OadB_MmdB"/>
</dbReference>
<feature type="transmembrane region" description="Helical" evidence="8">
    <location>
        <begin position="211"/>
        <end position="237"/>
    </location>
</feature>
<feature type="transmembrane region" description="Helical" evidence="8">
    <location>
        <begin position="353"/>
        <end position="375"/>
    </location>
</feature>
<feature type="transmembrane region" description="Helical" evidence="8">
    <location>
        <begin position="317"/>
        <end position="333"/>
    </location>
</feature>
<evidence type="ECO:0000256" key="3">
    <source>
        <dbReference type="ARBA" id="ARBA00022692"/>
    </source>
</evidence>
<keyword evidence="5 8" id="KW-1133">Transmembrane helix</keyword>
<dbReference type="KEGG" id="mas:Mahau_0965"/>
<dbReference type="RefSeq" id="WP_013780593.1">
    <property type="nucleotide sequence ID" value="NC_015520.1"/>
</dbReference>